<keyword evidence="1" id="KW-0560">Oxidoreductase</keyword>
<accession>A0ABT4MNS7</accession>
<dbReference type="InterPro" id="IPR036661">
    <property type="entry name" value="Luciferase-like_sf"/>
</dbReference>
<keyword evidence="4" id="KW-1185">Reference proteome</keyword>
<dbReference type="EMBL" id="JAPWIE010000001">
    <property type="protein sequence ID" value="MCZ4548648.1"/>
    <property type="molecule type" value="Genomic_DNA"/>
</dbReference>
<dbReference type="NCBIfam" id="TIGR03841">
    <property type="entry name" value="F420_Rv3093c"/>
    <property type="match status" value="1"/>
</dbReference>
<dbReference type="InterPro" id="IPR011251">
    <property type="entry name" value="Luciferase-like_dom"/>
</dbReference>
<dbReference type="InterPro" id="IPR022526">
    <property type="entry name" value="F420_Rv3093c"/>
</dbReference>
<gene>
    <name evidence="3" type="ORF">O4213_01545</name>
</gene>
<dbReference type="PANTHER" id="PTHR43244:SF1">
    <property type="entry name" value="5,10-METHYLENETETRAHYDROMETHANOPTERIN REDUCTASE"/>
    <property type="match status" value="1"/>
</dbReference>
<organism evidence="3 4">
    <name type="scientific">Gordonia rubripertincta</name>
    <name type="common">Rhodococcus corallinus</name>
    <dbReference type="NCBI Taxonomy" id="36822"/>
    <lineage>
        <taxon>Bacteria</taxon>
        <taxon>Bacillati</taxon>
        <taxon>Actinomycetota</taxon>
        <taxon>Actinomycetes</taxon>
        <taxon>Mycobacteriales</taxon>
        <taxon>Gordoniaceae</taxon>
        <taxon>Gordonia</taxon>
    </lineage>
</organism>
<dbReference type="SUPFAM" id="SSF51679">
    <property type="entry name" value="Bacterial luciferase-like"/>
    <property type="match status" value="1"/>
</dbReference>
<comment type="caution">
    <text evidence="3">The sequence shown here is derived from an EMBL/GenBank/DDBJ whole genome shotgun (WGS) entry which is preliminary data.</text>
</comment>
<dbReference type="Gene3D" id="3.20.20.30">
    <property type="entry name" value="Luciferase-like domain"/>
    <property type="match status" value="1"/>
</dbReference>
<evidence type="ECO:0000313" key="4">
    <source>
        <dbReference type="Proteomes" id="UP001067235"/>
    </source>
</evidence>
<dbReference type="InterPro" id="IPR050564">
    <property type="entry name" value="F420-G6PD/mer"/>
</dbReference>
<sequence length="328" mass="34701">MTAVRSAFSLPLVSSVDENLELARLGEELGYDDVWLADTATIDVFVLAALVASATSRVRIGTAVVPVFTRPPALLAAAAASVSQVAGPDRFILGLGSSSPAIVEDWCGIPFERPVTRVRETVEALRAMFAEPKVSYSGTTTRVKNFRLGVPPAGEVPLWIGAQRPVMAGVAGEFADGVACNFIPASAVPTFKQTVAVGAARAAKTTSLPLVVRLQTIVTDDRASALETLRAMMGPYLATPTYNSFLASCGYEAEAAKIKAGWDNRDRAGLAAGVTDELISDLEIVGDEVECREKVARFVESGVDIPMIHPVVRSKAEAAAMLEALRPR</sequence>
<evidence type="ECO:0000313" key="3">
    <source>
        <dbReference type="EMBL" id="MCZ4548648.1"/>
    </source>
</evidence>
<proteinExistence type="predicted"/>
<dbReference type="Pfam" id="PF00296">
    <property type="entry name" value="Bac_luciferase"/>
    <property type="match status" value="1"/>
</dbReference>
<dbReference type="CDD" id="cd01097">
    <property type="entry name" value="Tetrahydromethanopterin_reductase"/>
    <property type="match status" value="1"/>
</dbReference>
<dbReference type="PANTHER" id="PTHR43244">
    <property type="match status" value="1"/>
</dbReference>
<evidence type="ECO:0000256" key="1">
    <source>
        <dbReference type="ARBA" id="ARBA00023002"/>
    </source>
</evidence>
<reference evidence="3" key="1">
    <citation type="submission" date="2022-12" db="EMBL/GenBank/DDBJ databases">
        <authorList>
            <person name="Krivoruchko A.V."/>
            <person name="Elkin A."/>
        </authorList>
    </citation>
    <scope>NUCLEOTIDE SEQUENCE</scope>
    <source>
        <strain evidence="3">IEGM 1388</strain>
    </source>
</reference>
<protein>
    <submittedName>
        <fullName evidence="3">LLM class flavin-dependent oxidoreductase</fullName>
    </submittedName>
</protein>
<dbReference type="RefSeq" id="WP_301569141.1">
    <property type="nucleotide sequence ID" value="NZ_JAPWIE010000001.1"/>
</dbReference>
<evidence type="ECO:0000259" key="2">
    <source>
        <dbReference type="Pfam" id="PF00296"/>
    </source>
</evidence>
<feature type="domain" description="Luciferase-like" evidence="2">
    <location>
        <begin position="15"/>
        <end position="304"/>
    </location>
</feature>
<name>A0ABT4MNS7_GORRU</name>
<dbReference type="Proteomes" id="UP001067235">
    <property type="component" value="Unassembled WGS sequence"/>
</dbReference>